<keyword evidence="2" id="KW-1185">Reference proteome</keyword>
<dbReference type="EMBL" id="JARK01001382">
    <property type="protein sequence ID" value="EYC12599.1"/>
    <property type="molecule type" value="Genomic_DNA"/>
</dbReference>
<gene>
    <name evidence="1" type="primary">Acey_s0046.g1317</name>
    <name evidence="1" type="ORF">Y032_0046g1317</name>
</gene>
<name>A0A016UBC6_9BILA</name>
<organism evidence="1 2">
    <name type="scientific">Ancylostoma ceylanicum</name>
    <dbReference type="NCBI Taxonomy" id="53326"/>
    <lineage>
        <taxon>Eukaryota</taxon>
        <taxon>Metazoa</taxon>
        <taxon>Ecdysozoa</taxon>
        <taxon>Nematoda</taxon>
        <taxon>Chromadorea</taxon>
        <taxon>Rhabditida</taxon>
        <taxon>Rhabditina</taxon>
        <taxon>Rhabditomorpha</taxon>
        <taxon>Strongyloidea</taxon>
        <taxon>Ancylostomatidae</taxon>
        <taxon>Ancylostomatinae</taxon>
        <taxon>Ancylostoma</taxon>
    </lineage>
</organism>
<evidence type="ECO:0000313" key="1">
    <source>
        <dbReference type="EMBL" id="EYC12599.1"/>
    </source>
</evidence>
<dbReference type="Proteomes" id="UP000024635">
    <property type="component" value="Unassembled WGS sequence"/>
</dbReference>
<proteinExistence type="predicted"/>
<evidence type="ECO:0000313" key="2">
    <source>
        <dbReference type="Proteomes" id="UP000024635"/>
    </source>
</evidence>
<accession>A0A016UBC6</accession>
<comment type="caution">
    <text evidence="1">The sequence shown here is derived from an EMBL/GenBank/DDBJ whole genome shotgun (WGS) entry which is preliminary data.</text>
</comment>
<sequence length="79" mass="8948">MFASWRDPGSPFVARDQCVRVIWLGVTLGKQRRLQLKCVVIDEAVFIHPLLPPIDRSLCSTSAIFNRLPSLVSQAFNEH</sequence>
<protein>
    <submittedName>
        <fullName evidence="1">Uncharacterized protein</fullName>
    </submittedName>
</protein>
<reference evidence="2" key="1">
    <citation type="journal article" date="2015" name="Nat. Genet.">
        <title>The genome and transcriptome of the zoonotic hookworm Ancylostoma ceylanicum identify infection-specific gene families.</title>
        <authorList>
            <person name="Schwarz E.M."/>
            <person name="Hu Y."/>
            <person name="Antoshechkin I."/>
            <person name="Miller M.M."/>
            <person name="Sternberg P.W."/>
            <person name="Aroian R.V."/>
        </authorList>
    </citation>
    <scope>NUCLEOTIDE SEQUENCE</scope>
    <source>
        <strain evidence="2">HY135</strain>
    </source>
</reference>
<dbReference type="AlphaFoldDB" id="A0A016UBC6"/>